<dbReference type="PRINTS" id="PR00039">
    <property type="entry name" value="HTHLYSR"/>
</dbReference>
<reference evidence="6 7" key="1">
    <citation type="submission" date="2017-03" db="EMBL/GenBank/DDBJ databases">
        <authorList>
            <person name="Afonso C.L."/>
            <person name="Miller P.J."/>
            <person name="Scott M.A."/>
            <person name="Spackman E."/>
            <person name="Goraichik I."/>
            <person name="Dimitrov K.M."/>
            <person name="Suarez D.L."/>
            <person name="Swayne D.E."/>
        </authorList>
    </citation>
    <scope>NUCLEOTIDE SEQUENCE [LARGE SCALE GENOMIC DNA]</scope>
    <source>
        <strain evidence="6 7">CECT 7971</strain>
    </source>
</reference>
<dbReference type="Pfam" id="PF03466">
    <property type="entry name" value="LysR_substrate"/>
    <property type="match status" value="1"/>
</dbReference>
<dbReference type="GO" id="GO:0003700">
    <property type="term" value="F:DNA-binding transcription factor activity"/>
    <property type="evidence" value="ECO:0007669"/>
    <property type="project" value="InterPro"/>
</dbReference>
<keyword evidence="3" id="KW-0238">DNA-binding</keyword>
<evidence type="ECO:0000256" key="4">
    <source>
        <dbReference type="ARBA" id="ARBA00023163"/>
    </source>
</evidence>
<protein>
    <submittedName>
        <fullName evidence="6">HTH-type transcriptional regulator CynR</fullName>
    </submittedName>
</protein>
<evidence type="ECO:0000256" key="3">
    <source>
        <dbReference type="ARBA" id="ARBA00023125"/>
    </source>
</evidence>
<evidence type="ECO:0000259" key="5">
    <source>
        <dbReference type="PROSITE" id="PS50931"/>
    </source>
</evidence>
<keyword evidence="4" id="KW-0804">Transcription</keyword>
<evidence type="ECO:0000313" key="7">
    <source>
        <dbReference type="Proteomes" id="UP000193307"/>
    </source>
</evidence>
<comment type="similarity">
    <text evidence="1">Belongs to the LysR transcriptional regulatory family.</text>
</comment>
<organism evidence="6 7">
    <name type="scientific">Pacificibacter marinus</name>
    <dbReference type="NCBI Taxonomy" id="658057"/>
    <lineage>
        <taxon>Bacteria</taxon>
        <taxon>Pseudomonadati</taxon>
        <taxon>Pseudomonadota</taxon>
        <taxon>Alphaproteobacteria</taxon>
        <taxon>Rhodobacterales</taxon>
        <taxon>Roseobacteraceae</taxon>
        <taxon>Pacificibacter</taxon>
    </lineage>
</organism>
<keyword evidence="7" id="KW-1185">Reference proteome</keyword>
<evidence type="ECO:0000256" key="1">
    <source>
        <dbReference type="ARBA" id="ARBA00009437"/>
    </source>
</evidence>
<accession>A0A1Y5TFE7</accession>
<gene>
    <name evidence="6" type="primary">cynR_6</name>
    <name evidence="6" type="ORF">PAM7971_03242</name>
</gene>
<dbReference type="InterPro" id="IPR036390">
    <property type="entry name" value="WH_DNA-bd_sf"/>
</dbReference>
<dbReference type="SUPFAM" id="SSF46785">
    <property type="entry name" value="Winged helix' DNA-binding domain"/>
    <property type="match status" value="1"/>
</dbReference>
<dbReference type="Gene3D" id="3.40.190.290">
    <property type="match status" value="1"/>
</dbReference>
<evidence type="ECO:0000313" key="6">
    <source>
        <dbReference type="EMBL" id="SLN62781.1"/>
    </source>
</evidence>
<dbReference type="PANTHER" id="PTHR30427:SF1">
    <property type="entry name" value="TRANSCRIPTIONAL ACTIVATOR PROTEIN LYSR"/>
    <property type="match status" value="1"/>
</dbReference>
<dbReference type="GO" id="GO:0010628">
    <property type="term" value="P:positive regulation of gene expression"/>
    <property type="evidence" value="ECO:0007669"/>
    <property type="project" value="TreeGrafter"/>
</dbReference>
<dbReference type="RefSeq" id="WP_085850336.1">
    <property type="nucleotide sequence ID" value="NZ_FNZV01000013.1"/>
</dbReference>
<evidence type="ECO:0000256" key="2">
    <source>
        <dbReference type="ARBA" id="ARBA00023015"/>
    </source>
</evidence>
<dbReference type="InterPro" id="IPR036388">
    <property type="entry name" value="WH-like_DNA-bd_sf"/>
</dbReference>
<dbReference type="Gene3D" id="1.10.10.10">
    <property type="entry name" value="Winged helix-like DNA-binding domain superfamily/Winged helix DNA-binding domain"/>
    <property type="match status" value="1"/>
</dbReference>
<dbReference type="PANTHER" id="PTHR30427">
    <property type="entry name" value="TRANSCRIPTIONAL ACTIVATOR PROTEIN LYSR"/>
    <property type="match status" value="1"/>
</dbReference>
<dbReference type="Pfam" id="PF00126">
    <property type="entry name" value="HTH_1"/>
    <property type="match status" value="1"/>
</dbReference>
<dbReference type="GO" id="GO:0043565">
    <property type="term" value="F:sequence-specific DNA binding"/>
    <property type="evidence" value="ECO:0007669"/>
    <property type="project" value="TreeGrafter"/>
</dbReference>
<name>A0A1Y5TFE7_9RHOB</name>
<dbReference type="SUPFAM" id="SSF53850">
    <property type="entry name" value="Periplasmic binding protein-like II"/>
    <property type="match status" value="1"/>
</dbReference>
<dbReference type="AlphaFoldDB" id="A0A1Y5TFE7"/>
<feature type="domain" description="HTH lysR-type" evidence="5">
    <location>
        <begin position="2"/>
        <end position="59"/>
    </location>
</feature>
<dbReference type="EMBL" id="FWFW01000013">
    <property type="protein sequence ID" value="SLN62781.1"/>
    <property type="molecule type" value="Genomic_DNA"/>
</dbReference>
<sequence>MIKIREMEAFDAYMRLGAMKSAAEENDLSQPAISRLLTSLEEKVGFALFFRKRNNLVPTPEAFQLHQTVIRSLTSFRALSEEARAIANNQRGHLVIAAQPIFCDTFLISALKTFRKTHPRVSVRLLDVGMSEMLRMISERSCDMAIGITLDADPYGAHVTRLATCEARCLLPKGHPLSTPGGIPLPRIRDEPFIDLSTGSPLRMRIDYLMQTIEFERNIAAECRTLHNVVGLVEAGLGVAIVDPVARLLCNPDTISDHQLLPTISWDIAQFVPKERVLSRIGQAFSDIVAIEIEKLKADGIIL</sequence>
<dbReference type="InterPro" id="IPR005119">
    <property type="entry name" value="LysR_subst-bd"/>
</dbReference>
<dbReference type="Proteomes" id="UP000193307">
    <property type="component" value="Unassembled WGS sequence"/>
</dbReference>
<dbReference type="InterPro" id="IPR000847">
    <property type="entry name" value="LysR_HTH_N"/>
</dbReference>
<keyword evidence="2" id="KW-0805">Transcription regulation</keyword>
<proteinExistence type="inferred from homology"/>
<dbReference type="STRING" id="658057.SAMN04488032_1136"/>
<dbReference type="OrthoDB" id="8479870at2"/>
<dbReference type="PROSITE" id="PS50931">
    <property type="entry name" value="HTH_LYSR"/>
    <property type="match status" value="1"/>
</dbReference>